<evidence type="ECO:0000256" key="1">
    <source>
        <dbReference type="ARBA" id="ARBA00008791"/>
    </source>
</evidence>
<sequence>MSGSTRRQALKGREVLCGLSGSGTGRGAAEWAAQRAEALGLRLRLVRVVPEHSYYRTPSRYADAVAEAQALLDSDRDRLGAWHPTIQILTCWQPGEPAPVLSKLSVGAEMTVLGSDRSGDRRGEGFGSVSFQAAVLCQSPVAVIPARRTANQAGVVVGIDGSTHSAAALTTAAEEARRCGEELTILHVVATTLPPAGPGAAAANGREPDPEALVSAASGRVRVLFPGLRVREVVQKDDFPANSLAGAAVQAKLLVIGCWGCGGLRKPIGSIAEKVLMQLPCPIIITRPARPAPDSGQPPQVVLP</sequence>
<proteinExistence type="inferred from homology"/>
<dbReference type="Gene3D" id="3.40.50.620">
    <property type="entry name" value="HUPs"/>
    <property type="match status" value="2"/>
</dbReference>
<organism evidence="3 4">
    <name type="scientific">Pseudarthrobacter humi</name>
    <dbReference type="NCBI Taxonomy" id="2952523"/>
    <lineage>
        <taxon>Bacteria</taxon>
        <taxon>Bacillati</taxon>
        <taxon>Actinomycetota</taxon>
        <taxon>Actinomycetes</taxon>
        <taxon>Micrococcales</taxon>
        <taxon>Micrococcaceae</taxon>
        <taxon>Pseudarthrobacter</taxon>
    </lineage>
</organism>
<dbReference type="Proteomes" id="UP001524318">
    <property type="component" value="Unassembled WGS sequence"/>
</dbReference>
<dbReference type="InterPro" id="IPR006016">
    <property type="entry name" value="UspA"/>
</dbReference>
<keyword evidence="4" id="KW-1185">Reference proteome</keyword>
<dbReference type="PANTHER" id="PTHR46268:SF6">
    <property type="entry name" value="UNIVERSAL STRESS PROTEIN UP12"/>
    <property type="match status" value="1"/>
</dbReference>
<accession>A0ABT1LLQ7</accession>
<evidence type="ECO:0000313" key="3">
    <source>
        <dbReference type="EMBL" id="MCP8999385.1"/>
    </source>
</evidence>
<feature type="domain" description="UspA" evidence="2">
    <location>
        <begin position="14"/>
        <end position="145"/>
    </location>
</feature>
<dbReference type="InterPro" id="IPR014729">
    <property type="entry name" value="Rossmann-like_a/b/a_fold"/>
</dbReference>
<protein>
    <submittedName>
        <fullName evidence="3">Universal stress protein</fullName>
    </submittedName>
</protein>
<dbReference type="EMBL" id="JANCLV010000003">
    <property type="protein sequence ID" value="MCP8999385.1"/>
    <property type="molecule type" value="Genomic_DNA"/>
</dbReference>
<dbReference type="Pfam" id="PF00582">
    <property type="entry name" value="Usp"/>
    <property type="match status" value="2"/>
</dbReference>
<dbReference type="RefSeq" id="WP_254748638.1">
    <property type="nucleotide sequence ID" value="NZ_JANCLV010000003.1"/>
</dbReference>
<dbReference type="SUPFAM" id="SSF52402">
    <property type="entry name" value="Adenine nucleotide alpha hydrolases-like"/>
    <property type="match status" value="2"/>
</dbReference>
<evidence type="ECO:0000313" key="4">
    <source>
        <dbReference type="Proteomes" id="UP001524318"/>
    </source>
</evidence>
<comment type="similarity">
    <text evidence="1">Belongs to the universal stress protein A family.</text>
</comment>
<dbReference type="InterPro" id="IPR006015">
    <property type="entry name" value="Universal_stress_UspA"/>
</dbReference>
<name>A0ABT1LLQ7_9MICC</name>
<reference evidence="3 4" key="1">
    <citation type="submission" date="2022-06" db="EMBL/GenBank/DDBJ databases">
        <title>Pseudarthrobacter sp. strain RMG13 Genome sequencing and assembly.</title>
        <authorList>
            <person name="Kim I."/>
        </authorList>
    </citation>
    <scope>NUCLEOTIDE SEQUENCE [LARGE SCALE GENOMIC DNA]</scope>
    <source>
        <strain evidence="3 4">RMG13</strain>
    </source>
</reference>
<dbReference type="PANTHER" id="PTHR46268">
    <property type="entry name" value="STRESS RESPONSE PROTEIN NHAX"/>
    <property type="match status" value="1"/>
</dbReference>
<dbReference type="PRINTS" id="PR01438">
    <property type="entry name" value="UNVRSLSTRESS"/>
</dbReference>
<gene>
    <name evidence="3" type="ORF">NFC73_06480</name>
</gene>
<comment type="caution">
    <text evidence="3">The sequence shown here is derived from an EMBL/GenBank/DDBJ whole genome shotgun (WGS) entry which is preliminary data.</text>
</comment>
<evidence type="ECO:0000259" key="2">
    <source>
        <dbReference type="Pfam" id="PF00582"/>
    </source>
</evidence>
<feature type="domain" description="UspA" evidence="2">
    <location>
        <begin position="155"/>
        <end position="287"/>
    </location>
</feature>